<dbReference type="AlphaFoldDB" id="A0A066W1A1"/>
<sequence>MSEAQQGEQDSASARPSASPPGPVGDFPCPNCSKVFRREDLLRRHLAREARAQTQPSLDRQKSCFECARSKARCDLEVPACGRCRKKGKPCTYAPRSGNPNVRKARQSGMSTTWQDPALSYIGRSDIQSFAAVSSTSHIQQSGIRTADGSYDSDDSRLSTRSSQSRYDMGRTLSQSSGSTNGATNDPSNQMHPYNTMHSTMPSPAFHPAMPPPQRTESPTPFQHAPAPPQPQAPFGKRGASIITSLDRGGRAYEMEDGEETPISRMVSSFTQRDGMDFAMQVDESVPRGDTVVPVEPSAASIAKLTLDSRQTDPPPPTPRGGSASHRSLPPLLTGVRMPGVGSAMLRTALQVPNALDLSGWLDEPVVPSPLYRLGPYSALKTAGPFSFALPGMDMPQTGTAEPLPGAEASASDQDLPAETAPPKLSNQGAARHIWEHGIRGSEDLPETLARAAAAHLITYPTLMVLPEATSPVPPFIFRSWLASVRSDLPASLAVARVVLAGYIVRLPSSQDIVWESIAREMRILTRNVESAIAADDLSIFATTAALWLYLVLAILTEEPAVSVFVDDSLVNAGLQSLSQLASSLSMRIKVSEAEVNTNDAAGSMGFSRWGLVETMRRTLFAAYTILVLQRFREGALEIQQRLAGCNLVLDVALPASARVFEAANEAEWRARQEEERSQLGNGTKTRLTLRDLTIARRGAGQVPANLASFFDRHDEFTNVCLSVALGLDSDAM</sequence>
<dbReference type="Proteomes" id="UP000027361">
    <property type="component" value="Unassembled WGS sequence"/>
</dbReference>
<dbReference type="InterPro" id="IPR013087">
    <property type="entry name" value="Znf_C2H2_type"/>
</dbReference>
<feature type="region of interest" description="Disordered" evidence="7">
    <location>
        <begin position="1"/>
        <end position="30"/>
    </location>
</feature>
<keyword evidence="4" id="KW-0804">Transcription</keyword>
<dbReference type="OMA" id="DRQKSCY"/>
<dbReference type="STRING" id="1037660.A0A066W1A1"/>
<evidence type="ECO:0000256" key="4">
    <source>
        <dbReference type="ARBA" id="ARBA00023163"/>
    </source>
</evidence>
<keyword evidence="2" id="KW-0862">Zinc</keyword>
<dbReference type="OrthoDB" id="1405595at2759"/>
<feature type="region of interest" description="Disordered" evidence="7">
    <location>
        <begin position="135"/>
        <end position="237"/>
    </location>
</feature>
<evidence type="ECO:0000256" key="3">
    <source>
        <dbReference type="ARBA" id="ARBA00023015"/>
    </source>
</evidence>
<protein>
    <recommendedName>
        <fullName evidence="12">Zn(2)-C6 fungal-type domain-containing protein</fullName>
    </recommendedName>
</protein>
<feature type="domain" description="Zn(2)-C6 fungal-type" evidence="8">
    <location>
        <begin position="63"/>
        <end position="93"/>
    </location>
</feature>
<feature type="domain" description="C2H2-type" evidence="9">
    <location>
        <begin position="27"/>
        <end position="56"/>
    </location>
</feature>
<feature type="compositionally biased region" description="Polar residues" evidence="7">
    <location>
        <begin position="135"/>
        <end position="144"/>
    </location>
</feature>
<evidence type="ECO:0000259" key="9">
    <source>
        <dbReference type="PROSITE" id="PS50157"/>
    </source>
</evidence>
<accession>A0A066W1A1</accession>
<evidence type="ECO:0000256" key="7">
    <source>
        <dbReference type="SAM" id="MobiDB-lite"/>
    </source>
</evidence>
<dbReference type="Gene3D" id="4.10.240.10">
    <property type="entry name" value="Zn(2)-C6 fungal-type DNA-binding domain"/>
    <property type="match status" value="1"/>
</dbReference>
<keyword evidence="1" id="KW-0479">Metal-binding</keyword>
<dbReference type="Pfam" id="PF00172">
    <property type="entry name" value="Zn_clus"/>
    <property type="match status" value="1"/>
</dbReference>
<dbReference type="EMBL" id="JMSN01000050">
    <property type="protein sequence ID" value="KDN44575.1"/>
    <property type="molecule type" value="Genomic_DNA"/>
</dbReference>
<evidence type="ECO:0000256" key="6">
    <source>
        <dbReference type="PROSITE-ProRule" id="PRU00042"/>
    </source>
</evidence>
<dbReference type="GO" id="GO:0000981">
    <property type="term" value="F:DNA-binding transcription factor activity, RNA polymerase II-specific"/>
    <property type="evidence" value="ECO:0007669"/>
    <property type="project" value="InterPro"/>
</dbReference>
<dbReference type="PANTHER" id="PTHR47660:SF3">
    <property type="entry name" value="FINGER DOMAIN PROTEIN, PUTATIVE (AFU_ORTHOLOGUE AFUA_4G03310)-RELATED"/>
    <property type="match status" value="1"/>
</dbReference>
<dbReference type="GeneID" id="25261509"/>
<evidence type="ECO:0000256" key="1">
    <source>
        <dbReference type="ARBA" id="ARBA00022723"/>
    </source>
</evidence>
<dbReference type="SMART" id="SM00066">
    <property type="entry name" value="GAL4"/>
    <property type="match status" value="1"/>
</dbReference>
<dbReference type="CDD" id="cd00067">
    <property type="entry name" value="GAL4"/>
    <property type="match status" value="1"/>
</dbReference>
<dbReference type="PROSITE" id="PS00463">
    <property type="entry name" value="ZN2_CY6_FUNGAL_1"/>
    <property type="match status" value="1"/>
</dbReference>
<keyword evidence="5" id="KW-0539">Nucleus</keyword>
<feature type="compositionally biased region" description="Polar residues" evidence="7">
    <location>
        <begin position="1"/>
        <end position="10"/>
    </location>
</feature>
<evidence type="ECO:0000256" key="2">
    <source>
        <dbReference type="ARBA" id="ARBA00022833"/>
    </source>
</evidence>
<reference evidence="10 11" key="1">
    <citation type="submission" date="2014-05" db="EMBL/GenBank/DDBJ databases">
        <title>Draft genome sequence of a rare smut relative, Tilletiaria anomala UBC 951.</title>
        <authorList>
            <consortium name="DOE Joint Genome Institute"/>
            <person name="Toome M."/>
            <person name="Kuo A."/>
            <person name="Henrissat B."/>
            <person name="Lipzen A."/>
            <person name="Tritt A."/>
            <person name="Yoshinaga Y."/>
            <person name="Zane M."/>
            <person name="Barry K."/>
            <person name="Grigoriev I.V."/>
            <person name="Spatafora J.W."/>
            <person name="Aimea M.C."/>
        </authorList>
    </citation>
    <scope>NUCLEOTIDE SEQUENCE [LARGE SCALE GENOMIC DNA]</scope>
    <source>
        <strain evidence="10 11">UBC 951</strain>
    </source>
</reference>
<comment type="caution">
    <text evidence="10">The sequence shown here is derived from an EMBL/GenBank/DDBJ whole genome shotgun (WGS) entry which is preliminary data.</text>
</comment>
<evidence type="ECO:0000313" key="11">
    <source>
        <dbReference type="Proteomes" id="UP000027361"/>
    </source>
</evidence>
<dbReference type="RefSeq" id="XP_013242849.1">
    <property type="nucleotide sequence ID" value="XM_013387395.1"/>
</dbReference>
<feature type="compositionally biased region" description="Polar residues" evidence="7">
    <location>
        <begin position="172"/>
        <end position="200"/>
    </location>
</feature>
<dbReference type="InParanoid" id="A0A066W1A1"/>
<keyword evidence="11" id="KW-1185">Reference proteome</keyword>
<gene>
    <name evidence="10" type="ORF">K437DRAFT_136991</name>
</gene>
<name>A0A066W1A1_TILAU</name>
<dbReference type="PANTHER" id="PTHR47660">
    <property type="entry name" value="TRANSCRIPTION FACTOR WITH C2H2 AND ZN(2)-CYS(6) DNA BINDING DOMAIN (EUROFUNG)-RELATED-RELATED"/>
    <property type="match status" value="1"/>
</dbReference>
<keyword evidence="6" id="KW-0863">Zinc-finger</keyword>
<dbReference type="PROSITE" id="PS50048">
    <property type="entry name" value="ZN2_CY6_FUNGAL_2"/>
    <property type="match status" value="1"/>
</dbReference>
<dbReference type="SUPFAM" id="SSF57701">
    <property type="entry name" value="Zn2/Cys6 DNA-binding domain"/>
    <property type="match status" value="1"/>
</dbReference>
<organism evidence="10 11">
    <name type="scientific">Tilletiaria anomala (strain ATCC 24038 / CBS 436.72 / UBC 951)</name>
    <dbReference type="NCBI Taxonomy" id="1037660"/>
    <lineage>
        <taxon>Eukaryota</taxon>
        <taxon>Fungi</taxon>
        <taxon>Dikarya</taxon>
        <taxon>Basidiomycota</taxon>
        <taxon>Ustilaginomycotina</taxon>
        <taxon>Exobasidiomycetes</taxon>
        <taxon>Georgefischeriales</taxon>
        <taxon>Tilletiariaceae</taxon>
        <taxon>Tilletiaria</taxon>
    </lineage>
</organism>
<dbReference type="PROSITE" id="PS50157">
    <property type="entry name" value="ZINC_FINGER_C2H2_2"/>
    <property type="match status" value="1"/>
</dbReference>
<dbReference type="InterPro" id="IPR001138">
    <property type="entry name" value="Zn2Cys6_DnaBD"/>
</dbReference>
<dbReference type="GO" id="GO:0008270">
    <property type="term" value="F:zinc ion binding"/>
    <property type="evidence" value="ECO:0007669"/>
    <property type="project" value="UniProtKB-KW"/>
</dbReference>
<evidence type="ECO:0000256" key="5">
    <source>
        <dbReference type="ARBA" id="ARBA00023242"/>
    </source>
</evidence>
<proteinExistence type="predicted"/>
<dbReference type="InterPro" id="IPR036864">
    <property type="entry name" value="Zn2-C6_fun-type_DNA-bd_sf"/>
</dbReference>
<evidence type="ECO:0008006" key="12">
    <source>
        <dbReference type="Google" id="ProtNLM"/>
    </source>
</evidence>
<evidence type="ECO:0000259" key="8">
    <source>
        <dbReference type="PROSITE" id="PS50048"/>
    </source>
</evidence>
<keyword evidence="3" id="KW-0805">Transcription regulation</keyword>
<evidence type="ECO:0000313" key="10">
    <source>
        <dbReference type="EMBL" id="KDN44575.1"/>
    </source>
</evidence>
<feature type="region of interest" description="Disordered" evidence="7">
    <location>
        <begin position="395"/>
        <end position="425"/>
    </location>
</feature>
<dbReference type="HOGENOM" id="CLU_016431_0_0_1"/>
<feature type="region of interest" description="Disordered" evidence="7">
    <location>
        <begin position="306"/>
        <end position="331"/>
    </location>
</feature>